<evidence type="ECO:0000256" key="3">
    <source>
        <dbReference type="ARBA" id="ARBA00022475"/>
    </source>
</evidence>
<dbReference type="KEGG" id="jda:BW727_101886"/>
<evidence type="ECO:0000256" key="1">
    <source>
        <dbReference type="ARBA" id="ARBA00004651"/>
    </source>
</evidence>
<sequence length="251" mass="27913">MMIQIQLFLLLLMRVGSFIMICPGFSLKGMPQLLKIALSFELTLPLYQMVSGLEVELSVSLFAWMALKEVFLGLAIGYVSLLFFSAVEMAGAFADVQAGFSMAQIFDPSIGLHASYLGRIYYWVSLTIYFIGDFHHLMLASLAYSFDVLPVFSTSIQLDVSGILTVFTSVFEIALNLAAPLIIVALLTEILLGILSRTVPQINVLILSMPLKVLVVVFFLLAFLPTLFRTISMVMPDMIRYTNEFIYSLGD</sequence>
<keyword evidence="9" id="KW-1185">Reference proteome</keyword>
<name>A0A1S6IRU8_9LACT</name>
<dbReference type="STRING" id="708126.BW727_101886"/>
<gene>
    <name evidence="8" type="ORF">BW727_101886</name>
</gene>
<feature type="transmembrane region" description="Helical" evidence="7">
    <location>
        <begin position="114"/>
        <end position="132"/>
    </location>
</feature>
<comment type="subcellular location">
    <subcellularLocation>
        <location evidence="1">Cell membrane</location>
        <topology evidence="1">Multi-pass membrane protein</topology>
    </subcellularLocation>
</comment>
<evidence type="ECO:0000256" key="5">
    <source>
        <dbReference type="ARBA" id="ARBA00022989"/>
    </source>
</evidence>
<feature type="transmembrane region" description="Helical" evidence="7">
    <location>
        <begin position="46"/>
        <end position="64"/>
    </location>
</feature>
<dbReference type="Proteomes" id="UP000188993">
    <property type="component" value="Chromosome"/>
</dbReference>
<evidence type="ECO:0000256" key="2">
    <source>
        <dbReference type="ARBA" id="ARBA00009772"/>
    </source>
</evidence>
<dbReference type="InterPro" id="IPR002010">
    <property type="entry name" value="T3SS_IM_R"/>
</dbReference>
<protein>
    <recommendedName>
        <fullName evidence="10">Flagellar biosynthetic protein FliR</fullName>
    </recommendedName>
</protein>
<dbReference type="RefSeq" id="WP_062467785.1">
    <property type="nucleotide sequence ID" value="NZ_BBYN01000003.1"/>
</dbReference>
<proteinExistence type="inferred from homology"/>
<evidence type="ECO:0000256" key="7">
    <source>
        <dbReference type="SAM" id="Phobius"/>
    </source>
</evidence>
<feature type="transmembrane region" description="Helical" evidence="7">
    <location>
        <begin position="173"/>
        <end position="192"/>
    </location>
</feature>
<keyword evidence="4 7" id="KW-0812">Transmembrane</keyword>
<dbReference type="PANTHER" id="PTHR30065:SF1">
    <property type="entry name" value="SURFACE PRESENTATION OF ANTIGENS PROTEIN SPAR"/>
    <property type="match status" value="1"/>
</dbReference>
<dbReference type="PRINTS" id="PR00953">
    <property type="entry name" value="TYPE3IMRPROT"/>
</dbReference>
<dbReference type="GO" id="GO:0006605">
    <property type="term" value="P:protein targeting"/>
    <property type="evidence" value="ECO:0007669"/>
    <property type="project" value="InterPro"/>
</dbReference>
<feature type="transmembrane region" description="Helical" evidence="7">
    <location>
        <begin position="71"/>
        <end position="94"/>
    </location>
</feature>
<dbReference type="EMBL" id="CP019728">
    <property type="protein sequence ID" value="AQS54210.1"/>
    <property type="molecule type" value="Genomic_DNA"/>
</dbReference>
<evidence type="ECO:0000256" key="4">
    <source>
        <dbReference type="ARBA" id="ARBA00022692"/>
    </source>
</evidence>
<feature type="transmembrane region" description="Helical" evidence="7">
    <location>
        <begin position="204"/>
        <end position="228"/>
    </location>
</feature>
<evidence type="ECO:0008006" key="10">
    <source>
        <dbReference type="Google" id="ProtNLM"/>
    </source>
</evidence>
<feature type="transmembrane region" description="Helical" evidence="7">
    <location>
        <begin position="7"/>
        <end position="26"/>
    </location>
</feature>
<organism evidence="8 9">
    <name type="scientific">Jeotgalibaca dankookensis</name>
    <dbReference type="NCBI Taxonomy" id="708126"/>
    <lineage>
        <taxon>Bacteria</taxon>
        <taxon>Bacillati</taxon>
        <taxon>Bacillota</taxon>
        <taxon>Bacilli</taxon>
        <taxon>Lactobacillales</taxon>
        <taxon>Carnobacteriaceae</taxon>
        <taxon>Jeotgalibaca</taxon>
    </lineage>
</organism>
<reference evidence="8 9" key="1">
    <citation type="journal article" date="2014" name="Int. J. Syst. Evol. Microbiol.">
        <title>Jeotgalibaca dankookensis gen. nov., sp. nov., a member of the family Carnobacteriaceae, isolated from seujeot (Korean traditional food).</title>
        <authorList>
            <person name="Lee D.G."/>
            <person name="Trujillo M.E."/>
            <person name="Kang H."/>
            <person name="Ahn T.Y."/>
        </authorList>
    </citation>
    <scope>NUCLEOTIDE SEQUENCE [LARGE SCALE GENOMIC DNA]</scope>
    <source>
        <strain evidence="8 9">EX-07</strain>
    </source>
</reference>
<dbReference type="AlphaFoldDB" id="A0A1S6IRU8"/>
<keyword evidence="3" id="KW-1003">Cell membrane</keyword>
<feature type="transmembrane region" description="Helical" evidence="7">
    <location>
        <begin position="144"/>
        <end position="167"/>
    </location>
</feature>
<keyword evidence="6 7" id="KW-0472">Membrane</keyword>
<keyword evidence="5 7" id="KW-1133">Transmembrane helix</keyword>
<dbReference type="PANTHER" id="PTHR30065">
    <property type="entry name" value="FLAGELLAR BIOSYNTHETIC PROTEIN FLIR"/>
    <property type="match status" value="1"/>
</dbReference>
<accession>A0A1S6IRU8</accession>
<evidence type="ECO:0000313" key="9">
    <source>
        <dbReference type="Proteomes" id="UP000188993"/>
    </source>
</evidence>
<dbReference type="GO" id="GO:0005886">
    <property type="term" value="C:plasma membrane"/>
    <property type="evidence" value="ECO:0007669"/>
    <property type="project" value="UniProtKB-SubCell"/>
</dbReference>
<evidence type="ECO:0000313" key="8">
    <source>
        <dbReference type="EMBL" id="AQS54210.1"/>
    </source>
</evidence>
<comment type="similarity">
    <text evidence="2">Belongs to the FliR/MopE/SpaR family.</text>
</comment>
<evidence type="ECO:0000256" key="6">
    <source>
        <dbReference type="ARBA" id="ARBA00023136"/>
    </source>
</evidence>
<dbReference type="Pfam" id="PF01311">
    <property type="entry name" value="Bac_export_1"/>
    <property type="match status" value="1"/>
</dbReference>